<dbReference type="EMBL" id="CM004469">
    <property type="protein sequence ID" value="OCT91859.1"/>
    <property type="molecule type" value="Genomic_DNA"/>
</dbReference>
<proteinExistence type="predicted"/>
<gene>
    <name evidence="1" type="ORF">XELAEV_18014916mg</name>
</gene>
<evidence type="ECO:0000313" key="2">
    <source>
        <dbReference type="Proteomes" id="UP000694892"/>
    </source>
</evidence>
<protein>
    <submittedName>
        <fullName evidence="1">Uncharacterized protein</fullName>
    </submittedName>
</protein>
<name>A0A974DH10_XENLA</name>
<organism evidence="1 2">
    <name type="scientific">Xenopus laevis</name>
    <name type="common">African clawed frog</name>
    <dbReference type="NCBI Taxonomy" id="8355"/>
    <lineage>
        <taxon>Eukaryota</taxon>
        <taxon>Metazoa</taxon>
        <taxon>Chordata</taxon>
        <taxon>Craniata</taxon>
        <taxon>Vertebrata</taxon>
        <taxon>Euteleostomi</taxon>
        <taxon>Amphibia</taxon>
        <taxon>Batrachia</taxon>
        <taxon>Anura</taxon>
        <taxon>Pipoidea</taxon>
        <taxon>Pipidae</taxon>
        <taxon>Xenopodinae</taxon>
        <taxon>Xenopus</taxon>
        <taxon>Xenopus</taxon>
    </lineage>
</organism>
<sequence length="92" mass="10721">MYQESDLAEYKNRPILLPIANTYIIKLLRILFSFFHGAKIVVWVYFSCRINGSVIFKSFLDSRSFIWEISSFQNAAIFLKSSVLLACMKNKD</sequence>
<dbReference type="Proteomes" id="UP000694892">
    <property type="component" value="Chromosome 2S"/>
</dbReference>
<dbReference type="AlphaFoldDB" id="A0A974DH10"/>
<reference evidence="2" key="1">
    <citation type="journal article" date="2016" name="Nature">
        <title>Genome evolution in the allotetraploid frog Xenopus laevis.</title>
        <authorList>
            <person name="Session A.M."/>
            <person name="Uno Y."/>
            <person name="Kwon T."/>
            <person name="Chapman J.A."/>
            <person name="Toyoda A."/>
            <person name="Takahashi S."/>
            <person name="Fukui A."/>
            <person name="Hikosaka A."/>
            <person name="Suzuki A."/>
            <person name="Kondo M."/>
            <person name="van Heeringen S.J."/>
            <person name="Quigley I."/>
            <person name="Heinz S."/>
            <person name="Ogino H."/>
            <person name="Ochi H."/>
            <person name="Hellsten U."/>
            <person name="Lyons J.B."/>
            <person name="Simakov O."/>
            <person name="Putnam N."/>
            <person name="Stites J."/>
            <person name="Kuroki Y."/>
            <person name="Tanaka T."/>
            <person name="Michiue T."/>
            <person name="Watanabe M."/>
            <person name="Bogdanovic O."/>
            <person name="Lister R."/>
            <person name="Georgiou G."/>
            <person name="Paranjpe S.S."/>
            <person name="van Kruijsbergen I."/>
            <person name="Shu S."/>
            <person name="Carlson J."/>
            <person name="Kinoshita T."/>
            <person name="Ohta Y."/>
            <person name="Mawaribuchi S."/>
            <person name="Jenkins J."/>
            <person name="Grimwood J."/>
            <person name="Schmutz J."/>
            <person name="Mitros T."/>
            <person name="Mozaffari S.V."/>
            <person name="Suzuki Y."/>
            <person name="Haramoto Y."/>
            <person name="Yamamoto T.S."/>
            <person name="Takagi C."/>
            <person name="Heald R."/>
            <person name="Miller K."/>
            <person name="Haudenschild C."/>
            <person name="Kitzman J."/>
            <person name="Nakayama T."/>
            <person name="Izutsu Y."/>
            <person name="Robert J."/>
            <person name="Fortriede J."/>
            <person name="Burns K."/>
            <person name="Lotay V."/>
            <person name="Karimi K."/>
            <person name="Yasuoka Y."/>
            <person name="Dichmann D.S."/>
            <person name="Flajnik M.F."/>
            <person name="Houston D.W."/>
            <person name="Shendure J."/>
            <person name="DuPasquier L."/>
            <person name="Vize P.D."/>
            <person name="Zorn A.M."/>
            <person name="Ito M."/>
            <person name="Marcotte E.M."/>
            <person name="Wallingford J.B."/>
            <person name="Ito Y."/>
            <person name="Asashima M."/>
            <person name="Ueno N."/>
            <person name="Matsuda Y."/>
            <person name="Veenstra G.J."/>
            <person name="Fujiyama A."/>
            <person name="Harland R.M."/>
            <person name="Taira M."/>
            <person name="Rokhsar D.S."/>
        </authorList>
    </citation>
    <scope>NUCLEOTIDE SEQUENCE [LARGE SCALE GENOMIC DNA]</scope>
    <source>
        <strain evidence="2">J</strain>
    </source>
</reference>
<accession>A0A974DH10</accession>
<evidence type="ECO:0000313" key="1">
    <source>
        <dbReference type="EMBL" id="OCT91859.1"/>
    </source>
</evidence>